<evidence type="ECO:0000313" key="1">
    <source>
        <dbReference type="EMBL" id="CFQ58661.1"/>
    </source>
</evidence>
<dbReference type="RefSeq" id="WP_023160517.1">
    <property type="nucleotide sequence ID" value="NZ_CGBR01000006.1"/>
</dbReference>
<accession>A0A0E1NE24</accession>
<reference evidence="1 2" key="1">
    <citation type="submission" date="2015-03" db="EMBL/GenBank/DDBJ databases">
        <authorList>
            <person name="Murphy D."/>
        </authorList>
    </citation>
    <scope>NUCLEOTIDE SEQUENCE [LARGE SCALE GENOMIC DNA]</scope>
    <source>
        <strain evidence="1 2">IP26249</strain>
    </source>
</reference>
<sequence>MDKCSVITLMLLLSACSSYTIPVEDLSGLSNDDLCIALGERNDNGPMVIRITKEIESRGGVINQERCYIASSMAIQKSKQEFKATPYQPPTSYCGLDPQCITPQLRDALLLRNGE</sequence>
<keyword evidence="1" id="KW-0449">Lipoprotein</keyword>
<name>A0A0E1NE24_YEREN</name>
<gene>
    <name evidence="1" type="ORF">ERS137941_01350</name>
</gene>
<evidence type="ECO:0000313" key="2">
    <source>
        <dbReference type="Proteomes" id="UP000048841"/>
    </source>
</evidence>
<dbReference type="Proteomes" id="UP000048841">
    <property type="component" value="Unassembled WGS sequence"/>
</dbReference>
<dbReference type="PROSITE" id="PS51257">
    <property type="entry name" value="PROKAR_LIPOPROTEIN"/>
    <property type="match status" value="1"/>
</dbReference>
<dbReference type="PATRIC" id="fig|630.129.peg.1432"/>
<organism evidence="1 2">
    <name type="scientific">Yersinia enterocolitica</name>
    <dbReference type="NCBI Taxonomy" id="630"/>
    <lineage>
        <taxon>Bacteria</taxon>
        <taxon>Pseudomonadati</taxon>
        <taxon>Pseudomonadota</taxon>
        <taxon>Gammaproteobacteria</taxon>
        <taxon>Enterobacterales</taxon>
        <taxon>Yersiniaceae</taxon>
        <taxon>Yersinia</taxon>
    </lineage>
</organism>
<protein>
    <submittedName>
        <fullName evidence="1">Putative lipoprotein</fullName>
    </submittedName>
</protein>
<dbReference type="KEGG" id="yet:CH48_3079"/>
<dbReference type="EMBL" id="CGBR01000006">
    <property type="protein sequence ID" value="CFQ58661.1"/>
    <property type="molecule type" value="Genomic_DNA"/>
</dbReference>
<dbReference type="AlphaFoldDB" id="A0A0E1NE24"/>
<proteinExistence type="predicted"/>